<dbReference type="AlphaFoldDB" id="A0A940Y9K1"/>
<reference evidence="2 3" key="1">
    <citation type="submission" date="2021-04" db="EMBL/GenBank/DDBJ databases">
        <title>The genome sequence of Ideonella sp. 3Y2.</title>
        <authorList>
            <person name="Liu Y."/>
        </authorList>
    </citation>
    <scope>NUCLEOTIDE SEQUENCE [LARGE SCALE GENOMIC DNA]</scope>
    <source>
        <strain evidence="2 3">3Y2</strain>
    </source>
</reference>
<evidence type="ECO:0000259" key="1">
    <source>
        <dbReference type="SMART" id="SM00953"/>
    </source>
</evidence>
<proteinExistence type="predicted"/>
<organism evidence="2 3">
    <name type="scientific">Ideonella alba</name>
    <dbReference type="NCBI Taxonomy" id="2824118"/>
    <lineage>
        <taxon>Bacteria</taxon>
        <taxon>Pseudomonadati</taxon>
        <taxon>Pseudomonadota</taxon>
        <taxon>Betaproteobacteria</taxon>
        <taxon>Burkholderiales</taxon>
        <taxon>Sphaerotilaceae</taxon>
        <taxon>Ideonella</taxon>
    </lineage>
</organism>
<keyword evidence="3" id="KW-1185">Reference proteome</keyword>
<dbReference type="Pfam" id="PF08808">
    <property type="entry name" value="RES"/>
    <property type="match status" value="1"/>
</dbReference>
<dbReference type="EMBL" id="JAGQDD010000007">
    <property type="protein sequence ID" value="MBQ0931146.1"/>
    <property type="molecule type" value="Genomic_DNA"/>
</dbReference>
<evidence type="ECO:0000313" key="3">
    <source>
        <dbReference type="Proteomes" id="UP000676246"/>
    </source>
</evidence>
<comment type="caution">
    <text evidence="2">The sequence shown here is derived from an EMBL/GenBank/DDBJ whole genome shotgun (WGS) entry which is preliminary data.</text>
</comment>
<accession>A0A940Y9K1</accession>
<protein>
    <submittedName>
        <fullName evidence="2">RES family NAD+ phosphorylase</fullName>
    </submittedName>
</protein>
<gene>
    <name evidence="2" type="ORF">KAK03_11675</name>
</gene>
<dbReference type="InterPro" id="IPR014914">
    <property type="entry name" value="RES_dom"/>
</dbReference>
<sequence>MLSTTWTPAALWSERFRWRERAWRMVEAQHIASTMKLVDDAAEQDLLEQLLDGHKPALPPAAAPLHYLLAAPFRYPPLPGGSRFRAGTDPGVFYAAQDVSTAAAELGWWRWRFLQDAPGLQRLEPVAHTAFAVDLDTLAVDLRQPPLDRDAAAWTARDDYSATQALGRVAREAGLGALVYTSVRAPQPAWCVAVLQPAAFAQPRPDPATQTWWLAVQPDGVLWRREAQALRLAMP</sequence>
<dbReference type="RefSeq" id="WP_210854132.1">
    <property type="nucleotide sequence ID" value="NZ_JAGQDD010000007.1"/>
</dbReference>
<name>A0A940Y9K1_9BURK</name>
<dbReference type="Proteomes" id="UP000676246">
    <property type="component" value="Unassembled WGS sequence"/>
</dbReference>
<evidence type="ECO:0000313" key="2">
    <source>
        <dbReference type="EMBL" id="MBQ0931146.1"/>
    </source>
</evidence>
<dbReference type="SMART" id="SM00953">
    <property type="entry name" value="RES"/>
    <property type="match status" value="1"/>
</dbReference>
<feature type="domain" description="RES" evidence="1">
    <location>
        <begin position="72"/>
        <end position="206"/>
    </location>
</feature>